<dbReference type="PANTHER" id="PTHR28014">
    <property type="entry name" value="NEGATIVE REGULATOR OF RAS-CAMP PATHWAY"/>
    <property type="match status" value="1"/>
</dbReference>
<protein>
    <recommendedName>
        <fullName evidence="6">Nitrogen regulatory protein areA GATA-like domain-containing protein</fullName>
    </recommendedName>
</protein>
<feature type="compositionally biased region" description="Acidic residues" evidence="1">
    <location>
        <begin position="325"/>
        <end position="353"/>
    </location>
</feature>
<feature type="compositionally biased region" description="Polar residues" evidence="1">
    <location>
        <begin position="398"/>
        <end position="416"/>
    </location>
</feature>
<dbReference type="InterPro" id="IPR013860">
    <property type="entry name" value="AreA_GATA"/>
</dbReference>
<feature type="domain" description="Nitrogen regulatory protein areA GATA-like" evidence="2">
    <location>
        <begin position="31"/>
        <end position="58"/>
    </location>
</feature>
<feature type="compositionally biased region" description="Basic and acidic residues" evidence="1">
    <location>
        <begin position="116"/>
        <end position="158"/>
    </location>
</feature>
<feature type="compositionally biased region" description="Polar residues" evidence="1">
    <location>
        <begin position="286"/>
        <end position="295"/>
    </location>
</feature>
<evidence type="ECO:0000259" key="2">
    <source>
        <dbReference type="Pfam" id="PF08550"/>
    </source>
</evidence>
<organism evidence="4 5">
    <name type="scientific">Glutinoglossum americanum</name>
    <dbReference type="NCBI Taxonomy" id="1670608"/>
    <lineage>
        <taxon>Eukaryota</taxon>
        <taxon>Fungi</taxon>
        <taxon>Dikarya</taxon>
        <taxon>Ascomycota</taxon>
        <taxon>Pezizomycotina</taxon>
        <taxon>Geoglossomycetes</taxon>
        <taxon>Geoglossales</taxon>
        <taxon>Geoglossaceae</taxon>
        <taxon>Glutinoglossum</taxon>
    </lineage>
</organism>
<name>A0A9P8L6Q1_9PEZI</name>
<dbReference type="GO" id="GO:0000122">
    <property type="term" value="P:negative regulation of transcription by RNA polymerase II"/>
    <property type="evidence" value="ECO:0007669"/>
    <property type="project" value="TreeGrafter"/>
</dbReference>
<feature type="region of interest" description="Disordered" evidence="1">
    <location>
        <begin position="270"/>
        <end position="376"/>
    </location>
</feature>
<dbReference type="GO" id="GO:0006808">
    <property type="term" value="P:regulation of nitrogen utilization"/>
    <property type="evidence" value="ECO:0007669"/>
    <property type="project" value="TreeGrafter"/>
</dbReference>
<dbReference type="GO" id="GO:0005737">
    <property type="term" value="C:cytoplasm"/>
    <property type="evidence" value="ECO:0007669"/>
    <property type="project" value="TreeGrafter"/>
</dbReference>
<dbReference type="AlphaFoldDB" id="A0A9P8L6Q1"/>
<comment type="caution">
    <text evidence="4">The sequence shown here is derived from an EMBL/GenBank/DDBJ whole genome shotgun (WGS) entry which is preliminary data.</text>
</comment>
<feature type="compositionally biased region" description="Low complexity" evidence="1">
    <location>
        <begin position="195"/>
        <end position="219"/>
    </location>
</feature>
<dbReference type="GO" id="GO:0031930">
    <property type="term" value="P:mitochondria-nucleus signaling pathway"/>
    <property type="evidence" value="ECO:0007669"/>
    <property type="project" value="TreeGrafter"/>
</dbReference>
<evidence type="ECO:0000313" key="5">
    <source>
        <dbReference type="Proteomes" id="UP000698800"/>
    </source>
</evidence>
<feature type="compositionally biased region" description="Polar residues" evidence="1">
    <location>
        <begin position="168"/>
        <end position="186"/>
    </location>
</feature>
<feature type="region of interest" description="Disordered" evidence="1">
    <location>
        <begin position="102"/>
        <end position="219"/>
    </location>
</feature>
<evidence type="ECO:0000313" key="4">
    <source>
        <dbReference type="EMBL" id="KAH0545217.1"/>
    </source>
</evidence>
<evidence type="ECO:0000256" key="1">
    <source>
        <dbReference type="SAM" id="MobiDB-lite"/>
    </source>
</evidence>
<sequence>MSPRLASPVLTVDARKIAKVDPRNVENLFGMWTVFSKCAESLEEGRRLENLSWRLWNRETFCCEQEDYPAAQRLQKKSRRDHDDMPELSASVDSAASDEIEQLENHTQQSISGAVDIRRPPLPRRDSAEPRSRGKEKHITSLHLERMVMTIKEKKDLEPFSPRRSTAPARTTEVTDTTPKPASTPNAPKVSLPPSSSESESAASQYVSSESSATSDALSSHSIVRGFSPGHISSSYRSHTRLAPTVVLKAQIPVEVNKKKTGTMFMLGASSGEEESSLEEHMSTKFHLQTRSSLSEGLKRPQRKRTSFKDDVSTRTVYEGTHEDDGPDTDDDEEVVSESAIDDDDSSDWEDSVTESGRSSVNEKEMFQRVDSRPNLTSRRSLLSTLLHQPDRAAALQNAASRSTPAMRSRTSSPNGPSVSASPEEESALTMRGPQIPRSRPIIMTTSSVHPPTLSPRTTRRNMLATELTESLRRHLLWERQQKNTTASAVLKRRHTSHDVTNLQEYPGQISKDASKNNSWNYFDHGLGEYHQKGW</sequence>
<dbReference type="InterPro" id="IPR053043">
    <property type="entry name" value="Ras-cAMP_regulatory"/>
</dbReference>
<proteinExistence type="predicted"/>
<accession>A0A9P8L6Q1</accession>
<dbReference type="Pfam" id="PF11702">
    <property type="entry name" value="DUF3295"/>
    <property type="match status" value="1"/>
</dbReference>
<evidence type="ECO:0000259" key="3">
    <source>
        <dbReference type="Pfam" id="PF11702"/>
    </source>
</evidence>
<dbReference type="InterPro" id="IPR021711">
    <property type="entry name" value="DUF3295"/>
</dbReference>
<evidence type="ECO:0008006" key="6">
    <source>
        <dbReference type="Google" id="ProtNLM"/>
    </source>
</evidence>
<keyword evidence="5" id="KW-1185">Reference proteome</keyword>
<dbReference type="PANTHER" id="PTHR28014:SF1">
    <property type="entry name" value="NEGATIVE REGULATOR OF RAS-CAMP PATHWAY"/>
    <property type="match status" value="1"/>
</dbReference>
<reference evidence="4" key="1">
    <citation type="submission" date="2021-03" db="EMBL/GenBank/DDBJ databases">
        <title>Comparative genomics and phylogenomic investigation of the class Geoglossomycetes provide insights into ecological specialization and systematics.</title>
        <authorList>
            <person name="Melie T."/>
            <person name="Pirro S."/>
            <person name="Miller A.N."/>
            <person name="Quandt A."/>
        </authorList>
    </citation>
    <scope>NUCLEOTIDE SEQUENCE</scope>
    <source>
        <strain evidence="4">GBOQ0MN5Z8</strain>
    </source>
</reference>
<feature type="region of interest" description="Disordered" evidence="1">
    <location>
        <begin position="394"/>
        <end position="457"/>
    </location>
</feature>
<feature type="domain" description="DUF3295" evidence="3">
    <location>
        <begin position="83"/>
        <end position="535"/>
    </location>
</feature>
<gene>
    <name evidence="4" type="ORF">FGG08_000671</name>
</gene>
<dbReference type="EMBL" id="JAGHQL010000008">
    <property type="protein sequence ID" value="KAH0545217.1"/>
    <property type="molecule type" value="Genomic_DNA"/>
</dbReference>
<dbReference type="OrthoDB" id="5054775at2759"/>
<feature type="compositionally biased region" description="Basic and acidic residues" evidence="1">
    <location>
        <begin position="361"/>
        <end position="372"/>
    </location>
</feature>
<dbReference type="Proteomes" id="UP000698800">
    <property type="component" value="Unassembled WGS sequence"/>
</dbReference>
<dbReference type="Pfam" id="PF08550">
    <property type="entry name" value="GATA_AreA"/>
    <property type="match status" value="1"/>
</dbReference>